<sequence>MPLPQQILVNRAETIVHQAFQSIQGQLLFYQQLRPFSLWDLYYGINPSIAPHWFQLLNYQTILDYDNKASVARKVAEHAIENVFPNSYFSVADALASEPEDDTVWFIKPTYGTAGKGITCLTTAQLAKHHLAKHHFIQQQVTPIDLIDGRKYTARAYVFVHNKRLYLFDDGFVMIHGVPYQAQATDHASQVDHAGYHLADGAVKMTRIAELPEAAQKLAGIRAALQRLQPALENYLDASSVTAFGLLGIDLLFTPDHQARFIEINAKANFSHTEQINQQLNVPFFAALLSQLYTERPHPRLQQL</sequence>
<dbReference type="InterPro" id="IPR011761">
    <property type="entry name" value="ATP-grasp"/>
</dbReference>
<keyword evidence="8" id="KW-1185">Reference proteome</keyword>
<organism evidence="7 8">
    <name type="scientific">Pseudidiomarina sediminum</name>
    <dbReference type="NCBI Taxonomy" id="431675"/>
    <lineage>
        <taxon>Bacteria</taxon>
        <taxon>Pseudomonadati</taxon>
        <taxon>Pseudomonadota</taxon>
        <taxon>Gammaproteobacteria</taxon>
        <taxon>Alteromonadales</taxon>
        <taxon>Idiomarinaceae</taxon>
        <taxon>Pseudidiomarina</taxon>
    </lineage>
</organism>
<dbReference type="InterPro" id="IPR004344">
    <property type="entry name" value="TTL/TTLL_fam"/>
</dbReference>
<evidence type="ECO:0000313" key="8">
    <source>
        <dbReference type="Proteomes" id="UP000287022"/>
    </source>
</evidence>
<evidence type="ECO:0000256" key="3">
    <source>
        <dbReference type="ARBA" id="ARBA00022741"/>
    </source>
</evidence>
<dbReference type="GO" id="GO:0000226">
    <property type="term" value="P:microtubule cytoskeleton organization"/>
    <property type="evidence" value="ECO:0007669"/>
    <property type="project" value="TreeGrafter"/>
</dbReference>
<gene>
    <name evidence="7" type="ORF">CWI80_04750</name>
</gene>
<protein>
    <recommendedName>
        <fullName evidence="6">ATP-grasp domain-containing protein</fullName>
    </recommendedName>
</protein>
<feature type="domain" description="ATP-grasp" evidence="6">
    <location>
        <begin position="72"/>
        <end position="293"/>
    </location>
</feature>
<dbReference type="GO" id="GO:0015631">
    <property type="term" value="F:tubulin binding"/>
    <property type="evidence" value="ECO:0007669"/>
    <property type="project" value="TreeGrafter"/>
</dbReference>
<name>A0A432Z9N9_9GAMM</name>
<accession>A0A432Z9N9</accession>
<dbReference type="Gene3D" id="3.30.470.20">
    <property type="entry name" value="ATP-grasp fold, B domain"/>
    <property type="match status" value="1"/>
</dbReference>
<evidence type="ECO:0000313" key="7">
    <source>
        <dbReference type="EMBL" id="RUO74653.1"/>
    </source>
</evidence>
<keyword evidence="2" id="KW-0436">Ligase</keyword>
<evidence type="ECO:0000256" key="2">
    <source>
        <dbReference type="ARBA" id="ARBA00022598"/>
    </source>
</evidence>
<dbReference type="AlphaFoldDB" id="A0A432Z9N9"/>
<dbReference type="GO" id="GO:0046872">
    <property type="term" value="F:metal ion binding"/>
    <property type="evidence" value="ECO:0007669"/>
    <property type="project" value="InterPro"/>
</dbReference>
<evidence type="ECO:0000259" key="6">
    <source>
        <dbReference type="PROSITE" id="PS50975"/>
    </source>
</evidence>
<reference evidence="8" key="1">
    <citation type="journal article" date="2018" name="Front. Microbiol.">
        <title>Genome-Based Analysis Reveals the Taxonomy and Diversity of the Family Idiomarinaceae.</title>
        <authorList>
            <person name="Liu Y."/>
            <person name="Lai Q."/>
            <person name="Shao Z."/>
        </authorList>
    </citation>
    <scope>NUCLEOTIDE SEQUENCE [LARGE SCALE GENOMIC DNA]</scope>
    <source>
        <strain evidence="8">c121</strain>
    </source>
</reference>
<keyword evidence="4 5" id="KW-0067">ATP-binding</keyword>
<comment type="similarity">
    <text evidence="1">Belongs to the tubulin--tyrosine ligase family.</text>
</comment>
<dbReference type="Proteomes" id="UP000287022">
    <property type="component" value="Unassembled WGS sequence"/>
</dbReference>
<dbReference type="RefSeq" id="WP_026861505.1">
    <property type="nucleotide sequence ID" value="NZ_PIQE01000001.1"/>
</dbReference>
<evidence type="ECO:0000256" key="5">
    <source>
        <dbReference type="PROSITE-ProRule" id="PRU00409"/>
    </source>
</evidence>
<dbReference type="SUPFAM" id="SSF56059">
    <property type="entry name" value="Glutathione synthetase ATP-binding domain-like"/>
    <property type="match status" value="1"/>
</dbReference>
<dbReference type="PANTHER" id="PTHR12241:SF39">
    <property type="entry name" value="TUBULIN POLYGLUTAMYLASE TTLL9-RELATED"/>
    <property type="match status" value="1"/>
</dbReference>
<comment type="caution">
    <text evidence="7">The sequence shown here is derived from an EMBL/GenBank/DDBJ whole genome shotgun (WGS) entry which is preliminary data.</text>
</comment>
<dbReference type="GO" id="GO:0070740">
    <property type="term" value="F:tubulin-glutamic acid ligase activity"/>
    <property type="evidence" value="ECO:0007669"/>
    <property type="project" value="TreeGrafter"/>
</dbReference>
<evidence type="ECO:0000256" key="4">
    <source>
        <dbReference type="ARBA" id="ARBA00022840"/>
    </source>
</evidence>
<dbReference type="EMBL" id="PIQE01000001">
    <property type="protein sequence ID" value="RUO74653.1"/>
    <property type="molecule type" value="Genomic_DNA"/>
</dbReference>
<keyword evidence="3 5" id="KW-0547">Nucleotide-binding</keyword>
<dbReference type="GO" id="GO:0005524">
    <property type="term" value="F:ATP binding"/>
    <property type="evidence" value="ECO:0007669"/>
    <property type="project" value="UniProtKB-UniRule"/>
</dbReference>
<dbReference type="PANTHER" id="PTHR12241">
    <property type="entry name" value="TUBULIN POLYGLUTAMYLASE"/>
    <property type="match status" value="1"/>
</dbReference>
<evidence type="ECO:0000256" key="1">
    <source>
        <dbReference type="ARBA" id="ARBA00006820"/>
    </source>
</evidence>
<proteinExistence type="inferred from homology"/>
<dbReference type="Pfam" id="PF03133">
    <property type="entry name" value="TTL"/>
    <property type="match status" value="1"/>
</dbReference>
<dbReference type="PROSITE" id="PS50975">
    <property type="entry name" value="ATP_GRASP"/>
    <property type="match status" value="1"/>
</dbReference>